<protein>
    <submittedName>
        <fullName evidence="2">Uncharacterized protein</fullName>
    </submittedName>
</protein>
<dbReference type="KEGG" id="abs:AZOBR_p1130085"/>
<evidence type="ECO:0000256" key="1">
    <source>
        <dbReference type="SAM" id="MobiDB-lite"/>
    </source>
</evidence>
<feature type="compositionally biased region" description="Basic and acidic residues" evidence="1">
    <location>
        <begin position="194"/>
        <end position="214"/>
    </location>
</feature>
<geneLocation type="plasmid" evidence="2 3">
    <name>AZOBR_p1</name>
</geneLocation>
<keyword evidence="3" id="KW-1185">Reference proteome</keyword>
<evidence type="ECO:0000313" key="3">
    <source>
        <dbReference type="Proteomes" id="UP000007319"/>
    </source>
</evidence>
<keyword evidence="2" id="KW-0614">Plasmid</keyword>
<feature type="region of interest" description="Disordered" evidence="1">
    <location>
        <begin position="194"/>
        <end position="226"/>
    </location>
</feature>
<gene>
    <name evidence="2" type="ORF">AZOBR_p1130085</name>
</gene>
<name>A0A9P1JVY7_9PROT</name>
<organism evidence="2 3">
    <name type="scientific">Azospirillum baldaniorum</name>
    <dbReference type="NCBI Taxonomy" id="1064539"/>
    <lineage>
        <taxon>Bacteria</taxon>
        <taxon>Pseudomonadati</taxon>
        <taxon>Pseudomonadota</taxon>
        <taxon>Alphaproteobacteria</taxon>
        <taxon>Rhodospirillales</taxon>
        <taxon>Azospirillaceae</taxon>
        <taxon>Azospirillum</taxon>
    </lineage>
</organism>
<proteinExistence type="predicted"/>
<accession>A0A9P1JVY7</accession>
<sequence length="226" mass="24600">MVGHRSPDNPLRVRHAREDRSFGIEQRYGSTGLMGDFDGQFRKPVQVHPGQQDADDLTIVTENRQSRDHAGLLAVLPDQEVADREAVRRQSFAEIVTVAHIHGPAPVATAQQIAIGVEHPEAGAPRIKVGRLFQHRCATVGARLPDVGDQGEKLEDAVGLLNDLRLLLRAPVGEQAGGIARPLDVLVALLKQKDDDQAHHRKKGEQDEGLEARAKPNTRPEGLGAP</sequence>
<reference evidence="2 3" key="1">
    <citation type="journal article" date="2011" name="PLoS Genet.">
        <title>Azospirillum genomes reveal transition of bacteria from aquatic to terrestrial environments.</title>
        <authorList>
            <person name="Wisniewski-Dye F."/>
            <person name="Borziak K."/>
            <person name="Khalsa-Moyers G."/>
            <person name="Alexandre G."/>
            <person name="Sukharnikov L.O."/>
            <person name="Wuichet K."/>
            <person name="Hurst G.B."/>
            <person name="McDonald W.H."/>
            <person name="Robertson J.S."/>
            <person name="Barbe V."/>
            <person name="Calteau A."/>
            <person name="Rouy Z."/>
            <person name="Mangenot S."/>
            <person name="Prigent-Combaret C."/>
            <person name="Normand P."/>
            <person name="Boyer M."/>
            <person name="Siguier P."/>
            <person name="Dessaux Y."/>
            <person name="Elmerich C."/>
            <person name="Condemine G."/>
            <person name="Krishnen G."/>
            <person name="Kennedy I."/>
            <person name="Paterson A.H."/>
            <person name="Gonzalez V."/>
            <person name="Mavingui P."/>
            <person name="Zhulin I.B."/>
        </authorList>
    </citation>
    <scope>NUCLEOTIDE SEQUENCE [LARGE SCALE GENOMIC DNA]</scope>
    <source>
        <strain evidence="2 3">Sp245</strain>
    </source>
</reference>
<dbReference type="EMBL" id="HE577328">
    <property type="protein sequence ID" value="CCD00862.1"/>
    <property type="molecule type" value="Genomic_DNA"/>
</dbReference>
<evidence type="ECO:0000313" key="2">
    <source>
        <dbReference type="EMBL" id="CCD00862.1"/>
    </source>
</evidence>
<dbReference type="AlphaFoldDB" id="A0A9P1JVY7"/>
<dbReference type="Proteomes" id="UP000007319">
    <property type="component" value="Plasmid AZOBR_p1"/>
</dbReference>